<dbReference type="Proteomes" id="UP000480178">
    <property type="component" value="Chromosome"/>
</dbReference>
<feature type="transmembrane region" description="Helical" evidence="1">
    <location>
        <begin position="110"/>
        <end position="133"/>
    </location>
</feature>
<feature type="transmembrane region" description="Helical" evidence="1">
    <location>
        <begin position="227"/>
        <end position="257"/>
    </location>
</feature>
<feature type="transmembrane region" description="Helical" evidence="1">
    <location>
        <begin position="177"/>
        <end position="197"/>
    </location>
</feature>
<gene>
    <name evidence="2" type="ORF">GXP67_04805</name>
</gene>
<evidence type="ECO:0008006" key="4">
    <source>
        <dbReference type="Google" id="ProtNLM"/>
    </source>
</evidence>
<feature type="transmembrane region" description="Helical" evidence="1">
    <location>
        <begin position="21"/>
        <end position="41"/>
    </location>
</feature>
<evidence type="ECO:0000256" key="1">
    <source>
        <dbReference type="SAM" id="Phobius"/>
    </source>
</evidence>
<organism evidence="2 3">
    <name type="scientific">Rhodocytophaga rosea</name>
    <dbReference type="NCBI Taxonomy" id="2704465"/>
    <lineage>
        <taxon>Bacteria</taxon>
        <taxon>Pseudomonadati</taxon>
        <taxon>Bacteroidota</taxon>
        <taxon>Cytophagia</taxon>
        <taxon>Cytophagales</taxon>
        <taxon>Rhodocytophagaceae</taxon>
        <taxon>Rhodocytophaga</taxon>
    </lineage>
</organism>
<feature type="transmembrane region" description="Helical" evidence="1">
    <location>
        <begin position="382"/>
        <end position="400"/>
    </location>
</feature>
<dbReference type="SUPFAM" id="SSF51206">
    <property type="entry name" value="cAMP-binding domain-like"/>
    <property type="match status" value="1"/>
</dbReference>
<evidence type="ECO:0000313" key="3">
    <source>
        <dbReference type="Proteomes" id="UP000480178"/>
    </source>
</evidence>
<evidence type="ECO:0000313" key="2">
    <source>
        <dbReference type="EMBL" id="QHT66040.1"/>
    </source>
</evidence>
<dbReference type="InterPro" id="IPR016024">
    <property type="entry name" value="ARM-type_fold"/>
</dbReference>
<dbReference type="RefSeq" id="WP_162442113.1">
    <property type="nucleotide sequence ID" value="NZ_CP048222.1"/>
</dbReference>
<dbReference type="InterPro" id="IPR014710">
    <property type="entry name" value="RmlC-like_jellyroll"/>
</dbReference>
<name>A0A6C0GED9_9BACT</name>
<dbReference type="KEGG" id="rhoz:GXP67_04805"/>
<keyword evidence="1" id="KW-1133">Transmembrane helix</keyword>
<sequence length="1076" mass="121031">MKKLLARIVPVEKEEKIPVALLLLWGLFIGIALVTFNVGTTTLFLNKFGSSELPLAFIISGLLGIAATSLFASLQNLVAYTKLAVGCFAFFLLITVGLYIGIVVRPTEWVVFFAFSCSIPISSVVMLIFWGTVSRIFDARQNKRLSIGIDAGITLAAMTVCFAIPVLQQVLLTELRYFILTSSISLGFASIALLLLLNRFSLLAELQVNAQYIHAHNNLTSLFHNKYFILLTSFCFVSALAIAYLNFSFLTLTAAYYKNIDDLSGFLAVINGVIIFLAFAIKTFLNRRIIDTYGLRISLLILPAVLAVFTMIALIVGFRFDYQNPENRYFVLFFVAIAFSKVMADVFQEGLESPAFRFFLLPIDAALRPDIQVKTEGIVKNLAVFTAGLSLAGLGLLAYFHVIHSGFILLLISAAWIFVGIRLYMSYREVLKNTLEKQQRSVKTAKSGTAGIVSQIEQKLQNIPLEKLPEYLNVLQILNPGAYKKAIIQLLNNDNDTIQQMALLQAQELCLLDAIPILNRIMLSKYFPVLKNSGLITKVYGTLRGAEYRLEKLKYIEQLTYSKLTHERRFGAALSAYADENMKAKLLNKLFRDANEGVRYQAVASAAGSKNPDLHNSLIEKLDFPLYSNAAVSALIATGELVFSALESAFYMTGQEEKIQLRIIQIYGSIGTVKAVELLLKKLNYPNQNIISATLDALSQSNFNVNAAQSLLLKRELEELCNTLAWDMSFYLDLQREGGSKLLVQAVESEIANNRHTIFKLLALLYDPTSVALVQKNINSGDVEAVEFATELLDVFLAEESKQMLLPILNDMPYPDKLERLQSSFPTESMTKREVLQLLIQKDYKWINRWTKACAIHELSEYDNPEDTPIFIANLINPHPMLREAAAKALYKRNAEVLYQSMQRFNNKLPYIADNELLSKPDLIEEASRLQIPVLKFDIVKSLSEIDCFREIPGLVLSEIAKILDVTQYHPQEIIAEYASVEDMDYFIVHSGSLRLIKDEVVLKLCEDKAFVHNLGFINEQHSRIMLKSETEAVVYKIPKDTFNELFSFYDIIPDAILRYKGAINREIVFGESFVT</sequence>
<feature type="transmembrane region" description="Helical" evidence="1">
    <location>
        <begin position="263"/>
        <end position="285"/>
    </location>
</feature>
<feature type="transmembrane region" description="Helical" evidence="1">
    <location>
        <begin position="406"/>
        <end position="425"/>
    </location>
</feature>
<dbReference type="SUPFAM" id="SSF48371">
    <property type="entry name" value="ARM repeat"/>
    <property type="match status" value="1"/>
</dbReference>
<feature type="transmembrane region" description="Helical" evidence="1">
    <location>
        <begin position="53"/>
        <end position="71"/>
    </location>
</feature>
<dbReference type="EMBL" id="CP048222">
    <property type="protein sequence ID" value="QHT66040.1"/>
    <property type="molecule type" value="Genomic_DNA"/>
</dbReference>
<dbReference type="AlphaFoldDB" id="A0A6C0GED9"/>
<keyword evidence="1" id="KW-0812">Transmembrane</keyword>
<feature type="transmembrane region" description="Helical" evidence="1">
    <location>
        <begin position="297"/>
        <end position="317"/>
    </location>
</feature>
<dbReference type="Gene3D" id="2.60.120.10">
    <property type="entry name" value="Jelly Rolls"/>
    <property type="match status" value="1"/>
</dbReference>
<keyword evidence="1" id="KW-0472">Membrane</keyword>
<feature type="transmembrane region" description="Helical" evidence="1">
    <location>
        <begin position="145"/>
        <end position="165"/>
    </location>
</feature>
<dbReference type="Gene3D" id="1.25.10.10">
    <property type="entry name" value="Leucine-rich Repeat Variant"/>
    <property type="match status" value="1"/>
</dbReference>
<reference evidence="2 3" key="1">
    <citation type="submission" date="2020-01" db="EMBL/GenBank/DDBJ databases">
        <authorList>
            <person name="Kim M.K."/>
        </authorList>
    </citation>
    <scope>NUCLEOTIDE SEQUENCE [LARGE SCALE GENOMIC DNA]</scope>
    <source>
        <strain evidence="2 3">172606-1</strain>
    </source>
</reference>
<dbReference type="InterPro" id="IPR011989">
    <property type="entry name" value="ARM-like"/>
</dbReference>
<dbReference type="InterPro" id="IPR018490">
    <property type="entry name" value="cNMP-bd_dom_sf"/>
</dbReference>
<accession>A0A6C0GED9</accession>
<feature type="transmembrane region" description="Helical" evidence="1">
    <location>
        <begin position="83"/>
        <end position="104"/>
    </location>
</feature>
<keyword evidence="3" id="KW-1185">Reference proteome</keyword>
<protein>
    <recommendedName>
        <fullName evidence="4">Cyclic nucleotide-binding domain-containing protein</fullName>
    </recommendedName>
</protein>
<proteinExistence type="predicted"/>